<proteinExistence type="predicted"/>
<protein>
    <submittedName>
        <fullName evidence="1">Uncharacterized protein</fullName>
    </submittedName>
</protein>
<name>A0ACB5S1B0_9PEZI</name>
<keyword evidence="2" id="KW-1185">Reference proteome</keyword>
<organism evidence="1 2">
    <name type="scientific">Neofusicoccum parvum</name>
    <dbReference type="NCBI Taxonomy" id="310453"/>
    <lineage>
        <taxon>Eukaryota</taxon>
        <taxon>Fungi</taxon>
        <taxon>Dikarya</taxon>
        <taxon>Ascomycota</taxon>
        <taxon>Pezizomycotina</taxon>
        <taxon>Dothideomycetes</taxon>
        <taxon>Dothideomycetes incertae sedis</taxon>
        <taxon>Botryosphaeriales</taxon>
        <taxon>Botryosphaeriaceae</taxon>
        <taxon>Neofusicoccum</taxon>
    </lineage>
</organism>
<dbReference type="EMBL" id="BSXG01000029">
    <property type="protein sequence ID" value="GME26548.1"/>
    <property type="molecule type" value="Genomic_DNA"/>
</dbReference>
<dbReference type="Proteomes" id="UP001165186">
    <property type="component" value="Unassembled WGS sequence"/>
</dbReference>
<sequence>MATVLLKRDASSLDASSISSVLATGLPISILSLAATNPAAASSWLAAAALQTTTTAAWYAALPTDIQSYLRAQATAASPSSSSSESDSSRSTADAKAYAFSAASYHMSAAAVAGVVLGTLGFVVTCYALFAWQARLGPFARWAPRERPAVREGMLGMPSILWPRIDYAALGDPVGAAMRETVGEAWNIETPHFQLYKTSYHIITETFRTEIANLKLVHKRLFPQDSAVGVRVNKLRFAALFNPLDKTCAEAKDGSYLAIAKLDARLAHW</sequence>
<evidence type="ECO:0000313" key="1">
    <source>
        <dbReference type="EMBL" id="GME26548.1"/>
    </source>
</evidence>
<accession>A0ACB5S1B0</accession>
<evidence type="ECO:0000313" key="2">
    <source>
        <dbReference type="Proteomes" id="UP001165186"/>
    </source>
</evidence>
<gene>
    <name evidence="1" type="primary">g9626</name>
    <name evidence="1" type="ORF">NpPPO83_00009626</name>
</gene>
<comment type="caution">
    <text evidence="1">The sequence shown here is derived from an EMBL/GenBank/DDBJ whole genome shotgun (WGS) entry which is preliminary data.</text>
</comment>
<reference evidence="1" key="1">
    <citation type="submission" date="2024-09" db="EMBL/GenBank/DDBJ databases">
        <title>Draft Genome Sequences of Neofusicoccum parvum.</title>
        <authorList>
            <person name="Ashida A."/>
            <person name="Camagna M."/>
            <person name="Tanaka A."/>
            <person name="Takemoto D."/>
        </authorList>
    </citation>
    <scope>NUCLEOTIDE SEQUENCE</scope>
    <source>
        <strain evidence="1">PPO83</strain>
    </source>
</reference>